<comment type="caution">
    <text evidence="12">The sequence shown here is derived from an EMBL/GenBank/DDBJ whole genome shotgun (WGS) entry which is preliminary data.</text>
</comment>
<name>A0A3L6SP19_PANMI</name>
<proteinExistence type="inferred from homology"/>
<evidence type="ECO:0000313" key="13">
    <source>
        <dbReference type="Proteomes" id="UP000275267"/>
    </source>
</evidence>
<keyword evidence="6" id="KW-0547">Nucleotide-binding</keyword>
<keyword evidence="8" id="KW-0648">Protein biosynthesis</keyword>
<dbReference type="GO" id="GO:0005524">
    <property type="term" value="F:ATP binding"/>
    <property type="evidence" value="ECO:0007669"/>
    <property type="project" value="UniProtKB-KW"/>
</dbReference>
<evidence type="ECO:0000256" key="2">
    <source>
        <dbReference type="ARBA" id="ARBA00005312"/>
    </source>
</evidence>
<dbReference type="InterPro" id="IPR004364">
    <property type="entry name" value="Aa-tRNA-synt_II"/>
</dbReference>
<dbReference type="GO" id="GO:0017101">
    <property type="term" value="C:aminoacyl-tRNA synthetase multienzyme complex"/>
    <property type="evidence" value="ECO:0007669"/>
    <property type="project" value="TreeGrafter"/>
</dbReference>
<dbReference type="EMBL" id="PQIB02000004">
    <property type="protein sequence ID" value="RLN24376.1"/>
    <property type="molecule type" value="Genomic_DNA"/>
</dbReference>
<dbReference type="PANTHER" id="PTHR43450">
    <property type="entry name" value="ASPARTYL-TRNA SYNTHETASE"/>
    <property type="match status" value="1"/>
</dbReference>
<evidence type="ECO:0000256" key="1">
    <source>
        <dbReference type="ARBA" id="ARBA00004496"/>
    </source>
</evidence>
<sequence length="209" mass="24394">MEIKEHYFEVCNIINDLFVELFKHLNENCKEELETINQQYPFEPLKYQDRILMLQYEEGIQLLKEVGTKVKPMGGLTSEHEKKLGRLIREKCDTDLFILYRHPLAVRPLYSMPCVENPSYSNCFDVFIRGEQVISGSQRIHEYELLMKRAAEFGFELNHITDYLGLLRYGSPPRGGFGAGLERIVMLYCGLSNIRLASLFPRDPQRLKP</sequence>
<dbReference type="Proteomes" id="UP000275267">
    <property type="component" value="Unassembled WGS sequence"/>
</dbReference>
<feature type="domain" description="Aminoacyl-tRNA synthetase class II (D/K/N)" evidence="11">
    <location>
        <begin position="8"/>
        <end position="203"/>
    </location>
</feature>
<protein>
    <recommendedName>
        <fullName evidence="3">aspartate--tRNA ligase</fullName>
        <ecNumber evidence="3">6.1.1.12</ecNumber>
    </recommendedName>
</protein>
<dbReference type="AlphaFoldDB" id="A0A3L6SP19"/>
<keyword evidence="4" id="KW-0963">Cytoplasm</keyword>
<dbReference type="PANTHER" id="PTHR43450:SF5">
    <property type="entry name" value="ASPARTATE--TRNA LIGASE"/>
    <property type="match status" value="1"/>
</dbReference>
<dbReference type="Gene3D" id="3.30.930.10">
    <property type="entry name" value="Bira Bifunctional Protein, Domain 2"/>
    <property type="match status" value="1"/>
</dbReference>
<dbReference type="InterPro" id="IPR002312">
    <property type="entry name" value="Asp/Asn-tRNA-synth_IIb"/>
</dbReference>
<dbReference type="InterPro" id="IPR045864">
    <property type="entry name" value="aa-tRNA-synth_II/BPL/LPL"/>
</dbReference>
<evidence type="ECO:0000256" key="8">
    <source>
        <dbReference type="ARBA" id="ARBA00022917"/>
    </source>
</evidence>
<dbReference type="SUPFAM" id="SSF55681">
    <property type="entry name" value="Class II aaRS and biotin synthetases"/>
    <property type="match status" value="1"/>
</dbReference>
<evidence type="ECO:0000256" key="10">
    <source>
        <dbReference type="ARBA" id="ARBA00047904"/>
    </source>
</evidence>
<gene>
    <name evidence="12" type="ORF">C2845_PM07G33620</name>
</gene>
<organism evidence="12 13">
    <name type="scientific">Panicum miliaceum</name>
    <name type="common">Proso millet</name>
    <name type="synonym">Broomcorn millet</name>
    <dbReference type="NCBI Taxonomy" id="4540"/>
    <lineage>
        <taxon>Eukaryota</taxon>
        <taxon>Viridiplantae</taxon>
        <taxon>Streptophyta</taxon>
        <taxon>Embryophyta</taxon>
        <taxon>Tracheophyta</taxon>
        <taxon>Spermatophyta</taxon>
        <taxon>Magnoliopsida</taxon>
        <taxon>Liliopsida</taxon>
        <taxon>Poales</taxon>
        <taxon>Poaceae</taxon>
        <taxon>PACMAD clade</taxon>
        <taxon>Panicoideae</taxon>
        <taxon>Panicodae</taxon>
        <taxon>Paniceae</taxon>
        <taxon>Panicinae</taxon>
        <taxon>Panicum</taxon>
        <taxon>Panicum sect. Panicum</taxon>
    </lineage>
</organism>
<evidence type="ECO:0000313" key="12">
    <source>
        <dbReference type="EMBL" id="RLN24376.1"/>
    </source>
</evidence>
<keyword evidence="7" id="KW-0067">ATP-binding</keyword>
<dbReference type="STRING" id="4540.A0A3L6SP19"/>
<comment type="catalytic activity">
    <reaction evidence="10">
        <text>tRNA(Asp) + L-aspartate + ATP = L-aspartyl-tRNA(Asp) + AMP + diphosphate</text>
        <dbReference type="Rhea" id="RHEA:19649"/>
        <dbReference type="Rhea" id="RHEA-COMP:9660"/>
        <dbReference type="Rhea" id="RHEA-COMP:9678"/>
        <dbReference type="ChEBI" id="CHEBI:29991"/>
        <dbReference type="ChEBI" id="CHEBI:30616"/>
        <dbReference type="ChEBI" id="CHEBI:33019"/>
        <dbReference type="ChEBI" id="CHEBI:78442"/>
        <dbReference type="ChEBI" id="CHEBI:78516"/>
        <dbReference type="ChEBI" id="CHEBI:456215"/>
        <dbReference type="EC" id="6.1.1.12"/>
    </reaction>
</comment>
<evidence type="ECO:0000256" key="6">
    <source>
        <dbReference type="ARBA" id="ARBA00022741"/>
    </source>
</evidence>
<evidence type="ECO:0000259" key="11">
    <source>
        <dbReference type="Pfam" id="PF00152"/>
    </source>
</evidence>
<evidence type="ECO:0000256" key="5">
    <source>
        <dbReference type="ARBA" id="ARBA00022598"/>
    </source>
</evidence>
<dbReference type="Pfam" id="PF00152">
    <property type="entry name" value="tRNA-synt_2"/>
    <property type="match status" value="1"/>
</dbReference>
<dbReference type="EC" id="6.1.1.12" evidence="3"/>
<comment type="subcellular location">
    <subcellularLocation>
        <location evidence="1">Cytoplasm</location>
    </subcellularLocation>
</comment>
<dbReference type="GO" id="GO:0006422">
    <property type="term" value="P:aspartyl-tRNA aminoacylation"/>
    <property type="evidence" value="ECO:0007669"/>
    <property type="project" value="InterPro"/>
</dbReference>
<keyword evidence="9" id="KW-0030">Aminoacyl-tRNA synthetase</keyword>
<keyword evidence="5" id="KW-0436">Ligase</keyword>
<keyword evidence="13" id="KW-1185">Reference proteome</keyword>
<dbReference type="OrthoDB" id="633332at2759"/>
<evidence type="ECO:0000256" key="9">
    <source>
        <dbReference type="ARBA" id="ARBA00023146"/>
    </source>
</evidence>
<reference evidence="13" key="1">
    <citation type="journal article" date="2019" name="Nat. Commun.">
        <title>The genome of broomcorn millet.</title>
        <authorList>
            <person name="Zou C."/>
            <person name="Miki D."/>
            <person name="Li D."/>
            <person name="Tang Q."/>
            <person name="Xiao L."/>
            <person name="Rajput S."/>
            <person name="Deng P."/>
            <person name="Jia W."/>
            <person name="Huang R."/>
            <person name="Zhang M."/>
            <person name="Sun Y."/>
            <person name="Hu J."/>
            <person name="Fu X."/>
            <person name="Schnable P.S."/>
            <person name="Li F."/>
            <person name="Zhang H."/>
            <person name="Feng B."/>
            <person name="Zhu X."/>
            <person name="Liu R."/>
            <person name="Schnable J.C."/>
            <person name="Zhu J.-K."/>
            <person name="Zhang H."/>
        </authorList>
    </citation>
    <scope>NUCLEOTIDE SEQUENCE [LARGE SCALE GENOMIC DNA]</scope>
</reference>
<evidence type="ECO:0000256" key="4">
    <source>
        <dbReference type="ARBA" id="ARBA00022490"/>
    </source>
</evidence>
<evidence type="ECO:0000256" key="3">
    <source>
        <dbReference type="ARBA" id="ARBA00012841"/>
    </source>
</evidence>
<dbReference type="GO" id="GO:0005829">
    <property type="term" value="C:cytosol"/>
    <property type="evidence" value="ECO:0007669"/>
    <property type="project" value="TreeGrafter"/>
</dbReference>
<dbReference type="InterPro" id="IPR004523">
    <property type="entry name" value="Asp-tRNA_synthase_2"/>
</dbReference>
<dbReference type="PRINTS" id="PR01042">
    <property type="entry name" value="TRNASYNTHASP"/>
</dbReference>
<comment type="similarity">
    <text evidence="2">Belongs to the class-II aminoacyl-tRNA synthetase family. Type 2 subfamily.</text>
</comment>
<accession>A0A3L6SP19</accession>
<dbReference type="GO" id="GO:0004815">
    <property type="term" value="F:aspartate-tRNA ligase activity"/>
    <property type="evidence" value="ECO:0007669"/>
    <property type="project" value="UniProtKB-EC"/>
</dbReference>
<dbReference type="GO" id="GO:0003723">
    <property type="term" value="F:RNA binding"/>
    <property type="evidence" value="ECO:0007669"/>
    <property type="project" value="TreeGrafter"/>
</dbReference>
<evidence type="ECO:0000256" key="7">
    <source>
        <dbReference type="ARBA" id="ARBA00022840"/>
    </source>
</evidence>